<evidence type="ECO:0000313" key="4">
    <source>
        <dbReference type="EMBL" id="KAF2020965.1"/>
    </source>
</evidence>
<gene>
    <name evidence="4" type="ORF">BU24DRAFT_404025</name>
</gene>
<dbReference type="Gene3D" id="3.90.25.10">
    <property type="entry name" value="UDP-galactose 4-epimerase, domain 1"/>
    <property type="match status" value="1"/>
</dbReference>
<keyword evidence="1" id="KW-0521">NADP</keyword>
<dbReference type="AlphaFoldDB" id="A0A6A5Y5Y0"/>
<dbReference type="RefSeq" id="XP_033389304.1">
    <property type="nucleotide sequence ID" value="XM_033525618.1"/>
</dbReference>
<organism evidence="4 5">
    <name type="scientific">Aaosphaeria arxii CBS 175.79</name>
    <dbReference type="NCBI Taxonomy" id="1450172"/>
    <lineage>
        <taxon>Eukaryota</taxon>
        <taxon>Fungi</taxon>
        <taxon>Dikarya</taxon>
        <taxon>Ascomycota</taxon>
        <taxon>Pezizomycotina</taxon>
        <taxon>Dothideomycetes</taxon>
        <taxon>Pleosporomycetidae</taxon>
        <taxon>Pleosporales</taxon>
        <taxon>Pleosporales incertae sedis</taxon>
        <taxon>Aaosphaeria</taxon>
    </lineage>
</organism>
<protein>
    <submittedName>
        <fullName evidence="4">NAD(P)-binding protein</fullName>
    </submittedName>
</protein>
<feature type="domain" description="NmrA-like" evidence="3">
    <location>
        <begin position="4"/>
        <end position="255"/>
    </location>
</feature>
<evidence type="ECO:0000313" key="5">
    <source>
        <dbReference type="Proteomes" id="UP000799778"/>
    </source>
</evidence>
<proteinExistence type="predicted"/>
<dbReference type="InterPro" id="IPR008030">
    <property type="entry name" value="NmrA-like"/>
</dbReference>
<keyword evidence="2" id="KW-0560">Oxidoreductase</keyword>
<evidence type="ECO:0000256" key="2">
    <source>
        <dbReference type="ARBA" id="ARBA00023002"/>
    </source>
</evidence>
<keyword evidence="5" id="KW-1185">Reference proteome</keyword>
<dbReference type="InterPro" id="IPR036291">
    <property type="entry name" value="NAD(P)-bd_dom_sf"/>
</dbReference>
<sequence>MSSSQRILLVGAGELGQAFLPHLSTLPNTTITIAVRTASKYNHLIDDNINIISLDLSGPSSDVAKCLANYDIVVSCSGFGQPAGTVTKLAEDVLEAGKQRKEAGKSPVWFFPWQWGVDYDITGDGGGLMPLFGEQREVRNLLRQEASQSHVKWTIVSTGIFMSFLFEQFWGIVVRQENQITVRALRSWNHKITVTDVKDIGKVLARIVAGDVEGKDRIVYAAGDTVSYAKLADTIEQITKGRVDREEWTVAHLKEELEKDPDDLIKKYRLVFAGDGVWWNKDLTVNYKLNMPVMTVEDYARELLS</sequence>
<name>A0A6A5Y5Y0_9PLEO</name>
<evidence type="ECO:0000259" key="3">
    <source>
        <dbReference type="Pfam" id="PF05368"/>
    </source>
</evidence>
<accession>A0A6A5Y5Y0</accession>
<evidence type="ECO:0000256" key="1">
    <source>
        <dbReference type="ARBA" id="ARBA00022857"/>
    </source>
</evidence>
<dbReference type="Pfam" id="PF05368">
    <property type="entry name" value="NmrA"/>
    <property type="match status" value="1"/>
</dbReference>
<dbReference type="InterPro" id="IPR051609">
    <property type="entry name" value="NmrA/Isoflavone_reductase-like"/>
</dbReference>
<dbReference type="GO" id="GO:0016491">
    <property type="term" value="F:oxidoreductase activity"/>
    <property type="evidence" value="ECO:0007669"/>
    <property type="project" value="UniProtKB-KW"/>
</dbReference>
<dbReference type="OrthoDB" id="5283654at2759"/>
<dbReference type="PANTHER" id="PTHR47706">
    <property type="entry name" value="NMRA-LIKE FAMILY PROTEIN"/>
    <property type="match status" value="1"/>
</dbReference>
<reference evidence="4" key="1">
    <citation type="journal article" date="2020" name="Stud. Mycol.">
        <title>101 Dothideomycetes genomes: a test case for predicting lifestyles and emergence of pathogens.</title>
        <authorList>
            <person name="Haridas S."/>
            <person name="Albert R."/>
            <person name="Binder M."/>
            <person name="Bloem J."/>
            <person name="Labutti K."/>
            <person name="Salamov A."/>
            <person name="Andreopoulos B."/>
            <person name="Baker S."/>
            <person name="Barry K."/>
            <person name="Bills G."/>
            <person name="Bluhm B."/>
            <person name="Cannon C."/>
            <person name="Castanera R."/>
            <person name="Culley D."/>
            <person name="Daum C."/>
            <person name="Ezra D."/>
            <person name="Gonzalez J."/>
            <person name="Henrissat B."/>
            <person name="Kuo A."/>
            <person name="Liang C."/>
            <person name="Lipzen A."/>
            <person name="Lutzoni F."/>
            <person name="Magnuson J."/>
            <person name="Mondo S."/>
            <person name="Nolan M."/>
            <person name="Ohm R."/>
            <person name="Pangilinan J."/>
            <person name="Park H.-J."/>
            <person name="Ramirez L."/>
            <person name="Alfaro M."/>
            <person name="Sun H."/>
            <person name="Tritt A."/>
            <person name="Yoshinaga Y."/>
            <person name="Zwiers L.-H."/>
            <person name="Turgeon B."/>
            <person name="Goodwin S."/>
            <person name="Spatafora J."/>
            <person name="Crous P."/>
            <person name="Grigoriev I."/>
        </authorList>
    </citation>
    <scope>NUCLEOTIDE SEQUENCE</scope>
    <source>
        <strain evidence="4">CBS 175.79</strain>
    </source>
</reference>
<dbReference type="Proteomes" id="UP000799778">
    <property type="component" value="Unassembled WGS sequence"/>
</dbReference>
<dbReference type="EMBL" id="ML978066">
    <property type="protein sequence ID" value="KAF2020965.1"/>
    <property type="molecule type" value="Genomic_DNA"/>
</dbReference>
<dbReference type="SUPFAM" id="SSF51735">
    <property type="entry name" value="NAD(P)-binding Rossmann-fold domains"/>
    <property type="match status" value="1"/>
</dbReference>
<dbReference type="PANTHER" id="PTHR47706:SF6">
    <property type="entry name" value="NMRA-LIKE FAMILY PROTEIN (AFU_ORTHOLOGUE AFUA_6G00280)"/>
    <property type="match status" value="1"/>
</dbReference>
<dbReference type="Gene3D" id="3.40.50.720">
    <property type="entry name" value="NAD(P)-binding Rossmann-like Domain"/>
    <property type="match status" value="1"/>
</dbReference>
<dbReference type="GeneID" id="54283015"/>